<comment type="caution">
    <text evidence="8">The sequence shown here is derived from an EMBL/GenBank/DDBJ whole genome shotgun (WGS) entry which is preliminary data.</text>
</comment>
<dbReference type="Pfam" id="PF03279">
    <property type="entry name" value="Lip_A_acyltrans"/>
    <property type="match status" value="1"/>
</dbReference>
<evidence type="ECO:0000256" key="4">
    <source>
        <dbReference type="ARBA" id="ARBA00022679"/>
    </source>
</evidence>
<name>A0A399SZD7_9BACT</name>
<dbReference type="RefSeq" id="WP_119438684.1">
    <property type="nucleotide sequence ID" value="NZ_QWGR01000008.1"/>
</dbReference>
<dbReference type="GO" id="GO:0016746">
    <property type="term" value="F:acyltransferase activity"/>
    <property type="evidence" value="ECO:0007669"/>
    <property type="project" value="UniProtKB-KW"/>
</dbReference>
<keyword evidence="5 7" id="KW-0472">Membrane</keyword>
<dbReference type="EMBL" id="QWGR01000008">
    <property type="protein sequence ID" value="RIJ47327.1"/>
    <property type="molecule type" value="Genomic_DNA"/>
</dbReference>
<organism evidence="8 9">
    <name type="scientific">Maribellus luteus</name>
    <dbReference type="NCBI Taxonomy" id="2305463"/>
    <lineage>
        <taxon>Bacteria</taxon>
        <taxon>Pseudomonadati</taxon>
        <taxon>Bacteroidota</taxon>
        <taxon>Bacteroidia</taxon>
        <taxon>Marinilabiliales</taxon>
        <taxon>Prolixibacteraceae</taxon>
        <taxon>Maribellus</taxon>
    </lineage>
</organism>
<gene>
    <name evidence="8" type="ORF">D1614_14490</name>
</gene>
<evidence type="ECO:0000256" key="3">
    <source>
        <dbReference type="ARBA" id="ARBA00022519"/>
    </source>
</evidence>
<dbReference type="InterPro" id="IPR004960">
    <property type="entry name" value="LipA_acyltrans"/>
</dbReference>
<dbReference type="GO" id="GO:0009247">
    <property type="term" value="P:glycolipid biosynthetic process"/>
    <property type="evidence" value="ECO:0007669"/>
    <property type="project" value="UniProtKB-ARBA"/>
</dbReference>
<protein>
    <submittedName>
        <fullName evidence="8">Lipid A biosynthesis acyltransferase</fullName>
    </submittedName>
</protein>
<keyword evidence="2" id="KW-1003">Cell membrane</keyword>
<evidence type="ECO:0000256" key="1">
    <source>
        <dbReference type="ARBA" id="ARBA00004533"/>
    </source>
</evidence>
<evidence type="ECO:0000256" key="2">
    <source>
        <dbReference type="ARBA" id="ARBA00022475"/>
    </source>
</evidence>
<keyword evidence="9" id="KW-1185">Reference proteome</keyword>
<dbReference type="PANTHER" id="PTHR30606">
    <property type="entry name" value="LIPID A BIOSYNTHESIS LAUROYL ACYLTRANSFERASE"/>
    <property type="match status" value="1"/>
</dbReference>
<accession>A0A399SZD7</accession>
<dbReference type="PANTHER" id="PTHR30606:SF10">
    <property type="entry name" value="PHOSPHATIDYLINOSITOL MANNOSIDE ACYLTRANSFERASE"/>
    <property type="match status" value="1"/>
</dbReference>
<dbReference type="GO" id="GO:0005886">
    <property type="term" value="C:plasma membrane"/>
    <property type="evidence" value="ECO:0007669"/>
    <property type="project" value="UniProtKB-SubCell"/>
</dbReference>
<keyword evidence="6 8" id="KW-0012">Acyltransferase</keyword>
<keyword evidence="4 8" id="KW-0808">Transferase</keyword>
<evidence type="ECO:0000313" key="8">
    <source>
        <dbReference type="EMBL" id="RIJ47327.1"/>
    </source>
</evidence>
<keyword evidence="7" id="KW-1133">Transmembrane helix</keyword>
<evidence type="ECO:0000256" key="5">
    <source>
        <dbReference type="ARBA" id="ARBA00023136"/>
    </source>
</evidence>
<dbReference type="Proteomes" id="UP000265926">
    <property type="component" value="Unassembled WGS sequence"/>
</dbReference>
<dbReference type="OrthoDB" id="9801955at2"/>
<evidence type="ECO:0000313" key="9">
    <source>
        <dbReference type="Proteomes" id="UP000265926"/>
    </source>
</evidence>
<dbReference type="CDD" id="cd07984">
    <property type="entry name" value="LPLAT_LABLAT-like"/>
    <property type="match status" value="1"/>
</dbReference>
<reference evidence="8 9" key="1">
    <citation type="submission" date="2018-08" db="EMBL/GenBank/DDBJ databases">
        <title>Pallidiluteibacterium maritimus gen. nov., sp. nov., isolated from coastal sediment.</title>
        <authorList>
            <person name="Zhou L.Y."/>
        </authorList>
    </citation>
    <scope>NUCLEOTIDE SEQUENCE [LARGE SCALE GENOMIC DNA]</scope>
    <source>
        <strain evidence="8 9">XSD2</strain>
    </source>
</reference>
<evidence type="ECO:0000256" key="6">
    <source>
        <dbReference type="ARBA" id="ARBA00023315"/>
    </source>
</evidence>
<comment type="subcellular location">
    <subcellularLocation>
        <location evidence="1">Cell inner membrane</location>
    </subcellularLocation>
</comment>
<proteinExistence type="predicted"/>
<keyword evidence="7" id="KW-0812">Transmembrane</keyword>
<evidence type="ECO:0000256" key="7">
    <source>
        <dbReference type="SAM" id="Phobius"/>
    </source>
</evidence>
<dbReference type="AlphaFoldDB" id="A0A399SZD7"/>
<feature type="transmembrane region" description="Helical" evidence="7">
    <location>
        <begin position="21"/>
        <end position="44"/>
    </location>
</feature>
<sequence length="314" mass="37061">MVDKDLVKKDSRYYESFLRRVLNKILVLLLKIISFLPFPVLYLISDCMYVVLRYVVRYRKKVIFENLSYAFPEKTEEEIKAITGKFYRHFCDFSLETVKLHSMTVADMEKRVKIKGLEIGNAIADEGKSMITLGFHYSNWEWGSYLQAKSKHKLLMVYSPLRGNSAMEHFILHSREKWGGESIPIHKIARALLEYMKNNIPSTLWLASDQTPPADSPFWTYFLNREAPFFIGPEKIAIKTNQPIVFVYMKKTGRGHYEANVELLIKEPGKLQHKDILLAYIRKMEEIIHEAPELYLWSHRRWKHKRPENIELTL</sequence>
<keyword evidence="3" id="KW-0997">Cell inner membrane</keyword>